<feature type="compositionally biased region" description="Low complexity" evidence="1">
    <location>
        <begin position="322"/>
        <end position="334"/>
    </location>
</feature>
<feature type="compositionally biased region" description="Basic and acidic residues" evidence="1">
    <location>
        <begin position="448"/>
        <end position="465"/>
    </location>
</feature>
<feature type="region of interest" description="Disordered" evidence="1">
    <location>
        <begin position="752"/>
        <end position="788"/>
    </location>
</feature>
<feature type="compositionally biased region" description="Polar residues" evidence="1">
    <location>
        <begin position="12"/>
        <end position="24"/>
    </location>
</feature>
<evidence type="ECO:0000313" key="2">
    <source>
        <dbReference type="EMBL" id="CAB9503192.1"/>
    </source>
</evidence>
<feature type="compositionally biased region" description="Basic and acidic residues" evidence="1">
    <location>
        <begin position="1068"/>
        <end position="1090"/>
    </location>
</feature>
<dbReference type="Proteomes" id="UP001153069">
    <property type="component" value="Unassembled WGS sequence"/>
</dbReference>
<feature type="compositionally biased region" description="Basic and acidic residues" evidence="1">
    <location>
        <begin position="307"/>
        <end position="321"/>
    </location>
</feature>
<feature type="compositionally biased region" description="Basic and acidic residues" evidence="1">
    <location>
        <begin position="882"/>
        <end position="902"/>
    </location>
</feature>
<feature type="compositionally biased region" description="Basic residues" evidence="1">
    <location>
        <begin position="346"/>
        <end position="358"/>
    </location>
</feature>
<feature type="compositionally biased region" description="Basic and acidic residues" evidence="1">
    <location>
        <begin position="1271"/>
        <end position="1280"/>
    </location>
</feature>
<feature type="compositionally biased region" description="Basic residues" evidence="1">
    <location>
        <begin position="29"/>
        <end position="41"/>
    </location>
</feature>
<feature type="compositionally biased region" description="Polar residues" evidence="1">
    <location>
        <begin position="335"/>
        <end position="344"/>
    </location>
</feature>
<feature type="compositionally biased region" description="Polar residues" evidence="1">
    <location>
        <begin position="143"/>
        <end position="163"/>
    </location>
</feature>
<feature type="compositionally biased region" description="Basic and acidic residues" evidence="1">
    <location>
        <begin position="1330"/>
        <end position="1339"/>
    </location>
</feature>
<feature type="compositionally biased region" description="Basic and acidic residues" evidence="1">
    <location>
        <begin position="1496"/>
        <end position="1506"/>
    </location>
</feature>
<feature type="region of interest" description="Disordered" evidence="1">
    <location>
        <begin position="1566"/>
        <end position="1589"/>
    </location>
</feature>
<feature type="region of interest" description="Disordered" evidence="1">
    <location>
        <begin position="136"/>
        <end position="201"/>
    </location>
</feature>
<feature type="region of interest" description="Disordered" evidence="1">
    <location>
        <begin position="399"/>
        <end position="616"/>
    </location>
</feature>
<feature type="compositionally biased region" description="Basic and acidic residues" evidence="1">
    <location>
        <begin position="597"/>
        <end position="616"/>
    </location>
</feature>
<feature type="compositionally biased region" description="Basic residues" evidence="1">
    <location>
        <begin position="1091"/>
        <end position="1108"/>
    </location>
</feature>
<comment type="caution">
    <text evidence="2">The sequence shown here is derived from an EMBL/GenBank/DDBJ whole genome shotgun (WGS) entry which is preliminary data.</text>
</comment>
<evidence type="ECO:0000256" key="1">
    <source>
        <dbReference type="SAM" id="MobiDB-lite"/>
    </source>
</evidence>
<feature type="compositionally biased region" description="Acidic residues" evidence="1">
    <location>
        <begin position="554"/>
        <end position="582"/>
    </location>
</feature>
<feature type="compositionally biased region" description="Basic residues" evidence="1">
    <location>
        <begin position="425"/>
        <end position="447"/>
    </location>
</feature>
<feature type="region of interest" description="Disordered" evidence="1">
    <location>
        <begin position="1"/>
        <end position="44"/>
    </location>
</feature>
<accession>A0A9N8DHA6</accession>
<feature type="compositionally biased region" description="Basic residues" evidence="1">
    <location>
        <begin position="980"/>
        <end position="991"/>
    </location>
</feature>
<feature type="compositionally biased region" description="Basic and acidic residues" evidence="1">
    <location>
        <begin position="179"/>
        <end position="189"/>
    </location>
</feature>
<feature type="compositionally biased region" description="Low complexity" evidence="1">
    <location>
        <begin position="1568"/>
        <end position="1579"/>
    </location>
</feature>
<evidence type="ECO:0000313" key="3">
    <source>
        <dbReference type="Proteomes" id="UP001153069"/>
    </source>
</evidence>
<feature type="compositionally biased region" description="Basic and acidic residues" evidence="1">
    <location>
        <begin position="1179"/>
        <end position="1204"/>
    </location>
</feature>
<proteinExistence type="predicted"/>
<feature type="region of interest" description="Disordered" evidence="1">
    <location>
        <begin position="92"/>
        <end position="114"/>
    </location>
</feature>
<feature type="compositionally biased region" description="Polar residues" evidence="1">
    <location>
        <begin position="1165"/>
        <end position="1175"/>
    </location>
</feature>
<feature type="region of interest" description="Disordered" evidence="1">
    <location>
        <begin position="219"/>
        <end position="367"/>
    </location>
</feature>
<feature type="compositionally biased region" description="Basic residues" evidence="1">
    <location>
        <begin position="1048"/>
        <end position="1057"/>
    </location>
</feature>
<feature type="region of interest" description="Disordered" evidence="1">
    <location>
        <begin position="1369"/>
        <end position="1530"/>
    </location>
</feature>
<keyword evidence="3" id="KW-1185">Reference proteome</keyword>
<sequence>MNISAPELSAVLPSSPSLEQQQTPLLFGRHARSSRGGKRNKHETTTALMASMPEIGISTDMDSSAATPSLGVSLDRIVPTRARDAAEFAPYLNPNTTTLPHSGGNAKRKGLRGKVKGALRRMVSNDESVFSRTNLVFRGGGDNESTTSHLTNIHSTHSGTSIPVGTHNDAALDSSPPQHKPDSSPEKAAPHSPKQSSSNNLTKKFMGASMRLFLNTVAPMNLSPKPGSSSAKVRRHQRLASGEEERSKSPSMQRRLERRRRNKKKMSKAKGHASMPEQQSANPRLRRRHKQQYRRMRTPTTITPAASKEDDTHHDASDAHTAKTGNTNKTTNKALSRTTSNSSYKPRARSAPRSRSQKLIHVQQEDAAVPTVPGDAFLMSVLDDIHARKAASGELQIVLSGEDNNHNSKVEDDLDDDDQEALLPKRIKKTKQNKRNKKPIARKKRTKKESPEVAKSEKKETKQEEAQVSLLSAPEEEEQEEDAKKNKEDGDSIGQALQDSAQNGSDDEEEGGLRAMLHKRVVHRHTSDSVNGWGSKSGLRESFVSQASSKELGDFDVDDDGEQDEDDTESDGSDEADEEEDMPPYLVAMMEPEEPQEQGHVEPQFVKEESSDQKAEGDSILLEMAQEDSVTPLVNKSGSELMAEVEKSLKNFDIKKGKGLPLTEKDDLLHNFMVTTQEDHAIQETPSALTEEVEPSIDPAELLRDAAEDSFTATPDFKFSFSNVVVSQNTDGSPSSLDDTAVFDIKAKVKKREMEKKKKLKRPSGLLRGQSMSDLQKEERRSVDNAGKLDELLDGTDFFDELLNSLMATPTQPGFPASPYPRKMPLRRPTLFLEPSNVPIDVPLAERSVGSGSRRGRSRSSRKRSSTTNGDHAGHARSGATKMKDGSGRRTEGRSRRTEGSTKRKTHRRQNLKQNSDSQLGGTSKRDRSKSNSKHMSRSESQLPEARERSRSSSTSKHAKQPAETRERSKSHSRRDSATHKAKREGSRRRLSTSERRLEAKEGRERSRSTSKESRESDQAKRSSSNSKRSKHRASHPGNRETRERSKSKSKRLNHRHLMNDGSSKSLGNRDLREAGDHHRSNRRNTERLHQTAKHLNHRERSRSKSKSTRSGGALAKGPSISRSQTHNDSERIRRRRSLEGVRRRKSVSNLSADANQLPAKQDNGENLRNASTSLEPGKQLDRKERRASRREPTSRRKASERMHKSAGNLDFRRTLDEEDIVARDSKTKKKATMRRQVSDSTLVVHDKTKAEITITAEAAVRGGTRKSRRGHESHGDGSARLHRTKQHVASDKKPDDHELDVSMADGSQSTQIASNVEPVPKSSSRSRSHSTERSERRLASHKAIAHINAAENKDDAIVEIQGDLISSELANEPVRTSNQESNRTSKGDKQKTRKTQSSRPRSQSREHSFRNHTGGTREHSRRSSTGRDKESRGKPSRDGEDAATGRLQGNKRTDSDRFKSSGSRGQSQDRKTRNTENTGGKPKPRMSSTQKLRQSHSERPTRTIDKAIVASGHSSSSSERQDRRVSFDPDTMDASAIAATSGEVKGILKKNKVVSRKFFHDGRKVLPASAPSSQASDSSNDHHHHPRT</sequence>
<feature type="compositionally biased region" description="Basic and acidic residues" evidence="1">
    <location>
        <begin position="1126"/>
        <end position="1142"/>
    </location>
</feature>
<protein>
    <submittedName>
        <fullName evidence="2">Uncharacterized protein</fullName>
    </submittedName>
</protein>
<feature type="compositionally biased region" description="Basic and acidic residues" evidence="1">
    <location>
        <begin position="1426"/>
        <end position="1441"/>
    </location>
</feature>
<dbReference type="EMBL" id="CAICTM010000157">
    <property type="protein sequence ID" value="CAB9503192.1"/>
    <property type="molecule type" value="Genomic_DNA"/>
</dbReference>
<name>A0A9N8DHA6_9STRA</name>
<feature type="compositionally biased region" description="Basic residues" evidence="1">
    <location>
        <begin position="256"/>
        <end position="271"/>
    </location>
</feature>
<feature type="compositionally biased region" description="Basic and acidic residues" evidence="1">
    <location>
        <begin position="992"/>
        <end position="1021"/>
    </location>
</feature>
<feature type="compositionally biased region" description="Polar residues" evidence="1">
    <location>
        <begin position="495"/>
        <end position="504"/>
    </location>
</feature>
<feature type="compositionally biased region" description="Basic residues" evidence="1">
    <location>
        <begin position="854"/>
        <end position="865"/>
    </location>
</feature>
<reference evidence="2" key="1">
    <citation type="submission" date="2020-06" db="EMBL/GenBank/DDBJ databases">
        <authorList>
            <consortium name="Plant Systems Biology data submission"/>
        </authorList>
    </citation>
    <scope>NUCLEOTIDE SEQUENCE</scope>
    <source>
        <strain evidence="2">D6</strain>
    </source>
</reference>
<feature type="compositionally biased region" description="Basic and acidic residues" evidence="1">
    <location>
        <begin position="775"/>
        <end position="788"/>
    </location>
</feature>
<feature type="region of interest" description="Disordered" evidence="1">
    <location>
        <begin position="1256"/>
        <end position="1340"/>
    </location>
</feature>
<organism evidence="2 3">
    <name type="scientific">Seminavis robusta</name>
    <dbReference type="NCBI Taxonomy" id="568900"/>
    <lineage>
        <taxon>Eukaryota</taxon>
        <taxon>Sar</taxon>
        <taxon>Stramenopiles</taxon>
        <taxon>Ochrophyta</taxon>
        <taxon>Bacillariophyta</taxon>
        <taxon>Bacillariophyceae</taxon>
        <taxon>Bacillariophycidae</taxon>
        <taxon>Naviculales</taxon>
        <taxon>Naviculaceae</taxon>
        <taxon>Seminavis</taxon>
    </lineage>
</organism>
<feature type="compositionally biased region" description="Basic residues" evidence="1">
    <location>
        <begin position="284"/>
        <end position="297"/>
    </location>
</feature>
<feature type="region of interest" description="Disordered" evidence="1">
    <location>
        <begin position="804"/>
        <end position="1212"/>
    </location>
</feature>
<feature type="compositionally biased region" description="Basic and acidic residues" evidence="1">
    <location>
        <begin position="1038"/>
        <end position="1047"/>
    </location>
</feature>
<feature type="compositionally biased region" description="Basic and acidic residues" evidence="1">
    <location>
        <begin position="1289"/>
        <end position="1301"/>
    </location>
</feature>
<feature type="compositionally biased region" description="Basic and acidic residues" evidence="1">
    <location>
        <begin position="961"/>
        <end position="979"/>
    </location>
</feature>
<feature type="compositionally biased region" description="Polar residues" evidence="1">
    <location>
        <begin position="1306"/>
        <end position="1315"/>
    </location>
</feature>
<gene>
    <name evidence="2" type="ORF">SEMRO_158_G071600.1</name>
</gene>
<feature type="compositionally biased region" description="Polar residues" evidence="1">
    <location>
        <begin position="912"/>
        <end position="922"/>
    </location>
</feature>